<feature type="region of interest" description="Disordered" evidence="1">
    <location>
        <begin position="276"/>
        <end position="298"/>
    </location>
</feature>
<evidence type="ECO:0000256" key="1">
    <source>
        <dbReference type="SAM" id="MobiDB-lite"/>
    </source>
</evidence>
<organism evidence="2">
    <name type="scientific">Zeugodacus cucurbitae</name>
    <name type="common">Melon fruit fly</name>
    <name type="synonym">Bactrocera cucurbitae</name>
    <dbReference type="NCBI Taxonomy" id="28588"/>
    <lineage>
        <taxon>Eukaryota</taxon>
        <taxon>Metazoa</taxon>
        <taxon>Ecdysozoa</taxon>
        <taxon>Arthropoda</taxon>
        <taxon>Hexapoda</taxon>
        <taxon>Insecta</taxon>
        <taxon>Pterygota</taxon>
        <taxon>Neoptera</taxon>
        <taxon>Endopterygota</taxon>
        <taxon>Diptera</taxon>
        <taxon>Brachycera</taxon>
        <taxon>Muscomorpha</taxon>
        <taxon>Tephritoidea</taxon>
        <taxon>Tephritidae</taxon>
        <taxon>Zeugodacus</taxon>
        <taxon>Zeugodacus</taxon>
    </lineage>
</organism>
<protein>
    <submittedName>
        <fullName evidence="2">Uncharacterized protein</fullName>
    </submittedName>
</protein>
<accession>A0A0A1WR21</accession>
<sequence>MNKSPTNKRNNISDKCNQAADKLHDKCEPLLARRMGSNNCRRSTGASTVDPAATATLSASDIPTTLQANAQLARKNNACEAHKSTQASFAPKHSFNSQMTATFTGGASASAAHCEALTSAHIPPVSLHSSPANEHCALIDKTTDDAYGAPIADHQHGCTTTADAGCSSQSAPILSAIHATRESIEASETAREAADTKIATTTKTHTAALTVAPLSRSRTLTTKAQATPATLAVGQLTEEKKSIASTTTMTHAMTAPTTTTKTANEQTLAAAVTTAREGAHSSVTRQAQSAARLTSPSRMGDEQVEGVWTAVDAKSKFTENKCPLAVLTNVSNQRKVEASTTISAPEQCTLNSNLNENTYRTSEVHVSSNKWPTVVSLANSEYDPVCKARTRADTSSNSKDIIRALNLAARKAKLKSEFFRDFETHEQAVKRLTEPTSSIGDCGITCKNQNFRQLQLNAVSTRCTVDKHIGLNTGLPTIAVNAAETSSPTSLVARRKLDLKQKFEQQTATRTSHTLIEAHNALIDTVGVFPRVEELVQKFESKPTSSARKMIVNPNKTNEVTDNNMLSLKPDRLEQRNSPLSDEGCNLGQSPYSSDNEDNESAQTTSAVAPTKRKDKVARSASSDSALGLDVDESMDTTPAQPPVGPQQRRMTLTVTDLPLRPALLPLAEPTALPDTTIIELPPTINNPPAPATVPSKVLLEERVVELPEDPRSLAPSQPCSRRESAQSCGSDIVPTEFPGGRRFVRTPSVVVSDYSDEIMCGITLEEIEYFRAQRMRRRHSSLDTANEGEGESDVSASSSCSNLYYCGSTISALDGAECYVNGVRTALDRKVSDCSTCSASAEEDTFTIPEDPQQTGKDLSDLLAAQHLSAKPAAKKVGLVVPMGENLGEKAPY</sequence>
<feature type="region of interest" description="Disordered" evidence="1">
    <location>
        <begin position="541"/>
        <end position="649"/>
    </location>
</feature>
<dbReference type="EMBL" id="GBXI01012788">
    <property type="protein sequence ID" value="JAD01504.1"/>
    <property type="molecule type" value="Transcribed_RNA"/>
</dbReference>
<name>A0A0A1WR21_ZEUCU</name>
<reference evidence="2" key="2">
    <citation type="journal article" date="2015" name="Gigascience">
        <title>Reconstructing a comprehensive transcriptome assembly of a white-pupal translocated strain of the pest fruit fly Bactrocera cucurbitae.</title>
        <authorList>
            <person name="Sim S.B."/>
            <person name="Calla B."/>
            <person name="Hall B."/>
            <person name="DeRego T."/>
            <person name="Geib S.M."/>
        </authorList>
    </citation>
    <scope>NUCLEOTIDE SEQUENCE</scope>
</reference>
<evidence type="ECO:0000313" key="2">
    <source>
        <dbReference type="EMBL" id="JAD01504.1"/>
    </source>
</evidence>
<feature type="region of interest" description="Disordered" evidence="1">
    <location>
        <begin position="709"/>
        <end position="733"/>
    </location>
</feature>
<feature type="compositionally biased region" description="Polar residues" evidence="1">
    <location>
        <begin position="281"/>
        <end position="297"/>
    </location>
</feature>
<gene>
    <name evidence="2" type="ORF">g.10345</name>
</gene>
<proteinExistence type="predicted"/>
<reference evidence="2" key="1">
    <citation type="submission" date="2014-11" db="EMBL/GenBank/DDBJ databases">
        <authorList>
            <person name="Geib S."/>
        </authorList>
    </citation>
    <scope>NUCLEOTIDE SEQUENCE</scope>
</reference>
<dbReference type="AlphaFoldDB" id="A0A0A1WR21"/>
<feature type="compositionally biased region" description="Polar residues" evidence="1">
    <location>
        <begin position="554"/>
        <end position="566"/>
    </location>
</feature>
<feature type="compositionally biased region" description="Polar residues" evidence="1">
    <location>
        <begin position="715"/>
        <end position="730"/>
    </location>
</feature>